<accession>A0ABT1BX06</accession>
<evidence type="ECO:0000256" key="1">
    <source>
        <dbReference type="ARBA" id="ARBA00022679"/>
    </source>
</evidence>
<evidence type="ECO:0000259" key="3">
    <source>
        <dbReference type="Pfam" id="PF13439"/>
    </source>
</evidence>
<evidence type="ECO:0000313" key="5">
    <source>
        <dbReference type="Proteomes" id="UP001204015"/>
    </source>
</evidence>
<keyword evidence="5" id="KW-1185">Reference proteome</keyword>
<dbReference type="CDD" id="cd03809">
    <property type="entry name" value="GT4_MtfB-like"/>
    <property type="match status" value="1"/>
</dbReference>
<gene>
    <name evidence="4" type="ORF">NG821_07105</name>
</gene>
<protein>
    <submittedName>
        <fullName evidence="4">Glycosyltransferase family 4 protein</fullName>
    </submittedName>
</protein>
<comment type="caution">
    <text evidence="4">The sequence shown here is derived from an EMBL/GenBank/DDBJ whole genome shotgun (WGS) entry which is preliminary data.</text>
</comment>
<dbReference type="Pfam" id="PF13439">
    <property type="entry name" value="Glyco_transf_4"/>
    <property type="match status" value="1"/>
</dbReference>
<dbReference type="EMBL" id="JAMXLY010000022">
    <property type="protein sequence ID" value="MCO6025606.1"/>
    <property type="molecule type" value="Genomic_DNA"/>
</dbReference>
<sequence length="378" mass="43563">MKRHLIIGYDAKRIVCNSTGLGNYSRNLVNSLVTVDRDIEFKLYAPCEGRQELREQVLPAENVGFVYPHSMHCRLQRDLWRSSGIVKDLLRDKVNLFHGLSGELPRGLYQAGIPGIVTIHDLIFLRHPEYYHWIDAKIYARKFRITCREASRIVAISECTKRDILAFSDFPESKIDVIYQGCSKQFGEISEEDKLRVKEKYHLPEHYILNVGTIEKRKNVLLAVKSLLRLPQQLSLVIIGRATKYVTEVRKFIDKHQLSDRIRFLYNIPSEDLPAVYQLASVFVYPSRYEGFGLPIIEGIQCGLPVIACKGSCLEEAGGPDNLYVDPDDDEGMANAIKRFSDDDSFRRQSIARSQNYIQRFEKQDLAVQMLQEYQKLL</sequence>
<evidence type="ECO:0000259" key="2">
    <source>
        <dbReference type="Pfam" id="PF00534"/>
    </source>
</evidence>
<dbReference type="Gene3D" id="3.40.50.2000">
    <property type="entry name" value="Glycogen Phosphorylase B"/>
    <property type="match status" value="2"/>
</dbReference>
<proteinExistence type="predicted"/>
<evidence type="ECO:0000313" key="4">
    <source>
        <dbReference type="EMBL" id="MCO6025606.1"/>
    </source>
</evidence>
<dbReference type="PANTHER" id="PTHR46401:SF2">
    <property type="entry name" value="GLYCOSYLTRANSFERASE WBBK-RELATED"/>
    <property type="match status" value="1"/>
</dbReference>
<name>A0ABT1BX06_9BACT</name>
<feature type="domain" description="Glycosyltransferase subfamily 4-like N-terminal" evidence="3">
    <location>
        <begin position="20"/>
        <end position="181"/>
    </location>
</feature>
<dbReference type="InterPro" id="IPR001296">
    <property type="entry name" value="Glyco_trans_1"/>
</dbReference>
<dbReference type="InterPro" id="IPR028098">
    <property type="entry name" value="Glyco_trans_4-like_N"/>
</dbReference>
<reference evidence="4 5" key="1">
    <citation type="submission" date="2022-06" db="EMBL/GenBank/DDBJ databases">
        <title>A taxonomic note on the genus Prevotella: Description of four novel genera and emended description of the genera Hallella and Xylanibacter.</title>
        <authorList>
            <person name="Hitch T.C.A."/>
        </authorList>
    </citation>
    <scope>NUCLEOTIDE SEQUENCE [LARGE SCALE GENOMIC DNA]</scope>
    <source>
        <strain evidence="4 5">DSM 100619</strain>
    </source>
</reference>
<dbReference type="Proteomes" id="UP001204015">
    <property type="component" value="Unassembled WGS sequence"/>
</dbReference>
<organism evidence="4 5">
    <name type="scientific">Segatella cerevisiae</name>
    <dbReference type="NCBI Taxonomy" id="2053716"/>
    <lineage>
        <taxon>Bacteria</taxon>
        <taxon>Pseudomonadati</taxon>
        <taxon>Bacteroidota</taxon>
        <taxon>Bacteroidia</taxon>
        <taxon>Bacteroidales</taxon>
        <taxon>Prevotellaceae</taxon>
        <taxon>Segatella</taxon>
    </lineage>
</organism>
<feature type="domain" description="Glycosyl transferase family 1" evidence="2">
    <location>
        <begin position="194"/>
        <end position="354"/>
    </location>
</feature>
<dbReference type="SUPFAM" id="SSF53756">
    <property type="entry name" value="UDP-Glycosyltransferase/glycogen phosphorylase"/>
    <property type="match status" value="1"/>
</dbReference>
<dbReference type="Pfam" id="PF00534">
    <property type="entry name" value="Glycos_transf_1"/>
    <property type="match status" value="1"/>
</dbReference>
<keyword evidence="1" id="KW-0808">Transferase</keyword>
<dbReference type="PANTHER" id="PTHR46401">
    <property type="entry name" value="GLYCOSYLTRANSFERASE WBBK-RELATED"/>
    <property type="match status" value="1"/>
</dbReference>